<dbReference type="Proteomes" id="UP000077266">
    <property type="component" value="Unassembled WGS sequence"/>
</dbReference>
<feature type="compositionally biased region" description="Polar residues" evidence="1">
    <location>
        <begin position="50"/>
        <end position="65"/>
    </location>
</feature>
<dbReference type="InParanoid" id="A0A165CWG3"/>
<protein>
    <submittedName>
        <fullName evidence="2">Uncharacterized protein</fullName>
    </submittedName>
</protein>
<reference evidence="2 3" key="1">
    <citation type="journal article" date="2016" name="Mol. Biol. Evol.">
        <title>Comparative Genomics of Early-Diverging Mushroom-Forming Fungi Provides Insights into the Origins of Lignocellulose Decay Capabilities.</title>
        <authorList>
            <person name="Nagy L.G."/>
            <person name="Riley R."/>
            <person name="Tritt A."/>
            <person name="Adam C."/>
            <person name="Daum C."/>
            <person name="Floudas D."/>
            <person name="Sun H."/>
            <person name="Yadav J.S."/>
            <person name="Pangilinan J."/>
            <person name="Larsson K.H."/>
            <person name="Matsuura K."/>
            <person name="Barry K."/>
            <person name="Labutti K."/>
            <person name="Kuo R."/>
            <person name="Ohm R.A."/>
            <person name="Bhattacharya S.S."/>
            <person name="Shirouzu T."/>
            <person name="Yoshinaga Y."/>
            <person name="Martin F.M."/>
            <person name="Grigoriev I.V."/>
            <person name="Hibbett D.S."/>
        </authorList>
    </citation>
    <scope>NUCLEOTIDE SEQUENCE [LARGE SCALE GENOMIC DNA]</scope>
    <source>
        <strain evidence="2 3">HHB12029</strain>
    </source>
</reference>
<dbReference type="EMBL" id="KV426280">
    <property type="protein sequence ID" value="KZV83294.1"/>
    <property type="molecule type" value="Genomic_DNA"/>
</dbReference>
<feature type="region of interest" description="Disordered" evidence="1">
    <location>
        <begin position="1"/>
        <end position="28"/>
    </location>
</feature>
<evidence type="ECO:0000313" key="3">
    <source>
        <dbReference type="Proteomes" id="UP000077266"/>
    </source>
</evidence>
<proteinExistence type="predicted"/>
<evidence type="ECO:0000256" key="1">
    <source>
        <dbReference type="SAM" id="MobiDB-lite"/>
    </source>
</evidence>
<keyword evidence="3" id="KW-1185">Reference proteome</keyword>
<name>A0A165CWG3_EXIGL</name>
<evidence type="ECO:0000313" key="2">
    <source>
        <dbReference type="EMBL" id="KZV83294.1"/>
    </source>
</evidence>
<feature type="region of interest" description="Disordered" evidence="1">
    <location>
        <begin position="50"/>
        <end position="72"/>
    </location>
</feature>
<accession>A0A165CWG3</accession>
<gene>
    <name evidence="2" type="ORF">EXIGLDRAFT_317696</name>
</gene>
<sequence>MPHTQNSPVSFPGPRALPESFSVTQTHSPFSGQACQLNGDSCPRRADLQVSHTHSTRHTLQLSSQMHRRRDDPLPLPPSANIPPPSLRLPVQAAHVNQGGVGIPGIAQPNRNQSSHGSPWLCLPLFRASTCIQQAHCPRSQNLSWSIFRAM</sequence>
<organism evidence="2 3">
    <name type="scientific">Exidia glandulosa HHB12029</name>
    <dbReference type="NCBI Taxonomy" id="1314781"/>
    <lineage>
        <taxon>Eukaryota</taxon>
        <taxon>Fungi</taxon>
        <taxon>Dikarya</taxon>
        <taxon>Basidiomycota</taxon>
        <taxon>Agaricomycotina</taxon>
        <taxon>Agaricomycetes</taxon>
        <taxon>Auriculariales</taxon>
        <taxon>Exidiaceae</taxon>
        <taxon>Exidia</taxon>
    </lineage>
</organism>
<dbReference type="AlphaFoldDB" id="A0A165CWG3"/>